<comment type="caution">
    <text evidence="2">The sequence shown here is derived from an EMBL/GenBank/DDBJ whole genome shotgun (WGS) entry which is preliminary data.</text>
</comment>
<dbReference type="SUPFAM" id="SSF53448">
    <property type="entry name" value="Nucleotide-diphospho-sugar transferases"/>
    <property type="match status" value="1"/>
</dbReference>
<dbReference type="PANTHER" id="PTHR43685:SF11">
    <property type="entry name" value="GLYCOSYLTRANSFERASE TAGX-RELATED"/>
    <property type="match status" value="1"/>
</dbReference>
<reference evidence="2 3" key="1">
    <citation type="submission" date="2023-07" db="EMBL/GenBank/DDBJ databases">
        <title>Genomic Encyclopedia of Type Strains, Phase IV (KMG-IV): sequencing the most valuable type-strain genomes for metagenomic binning, comparative biology and taxonomic classification.</title>
        <authorList>
            <person name="Goeker M."/>
        </authorList>
    </citation>
    <scope>NUCLEOTIDE SEQUENCE [LARGE SCALE GENOMIC DNA]</scope>
    <source>
        <strain evidence="2 3">NIO-1023</strain>
    </source>
</reference>
<gene>
    <name evidence="2" type="ORF">QO006_001428</name>
</gene>
<evidence type="ECO:0000313" key="2">
    <source>
        <dbReference type="EMBL" id="MDP9764003.1"/>
    </source>
</evidence>
<name>A0ABT9MBP6_9DEIO</name>
<protein>
    <submittedName>
        <fullName evidence="2">Glycosyltransferase involved in cell wall biosynthesis</fullName>
    </submittedName>
</protein>
<accession>A0ABT9MBP6</accession>
<dbReference type="EMBL" id="JAURUR010000003">
    <property type="protein sequence ID" value="MDP9764003.1"/>
    <property type="molecule type" value="Genomic_DNA"/>
</dbReference>
<organism evidence="2 3">
    <name type="scientific">Deinococcus enclensis</name>
    <dbReference type="NCBI Taxonomy" id="1049582"/>
    <lineage>
        <taxon>Bacteria</taxon>
        <taxon>Thermotogati</taxon>
        <taxon>Deinococcota</taxon>
        <taxon>Deinococci</taxon>
        <taxon>Deinococcales</taxon>
        <taxon>Deinococcaceae</taxon>
        <taxon>Deinococcus</taxon>
    </lineage>
</organism>
<dbReference type="InterPro" id="IPR050834">
    <property type="entry name" value="Glycosyltransf_2"/>
</dbReference>
<dbReference type="PANTHER" id="PTHR43685">
    <property type="entry name" value="GLYCOSYLTRANSFERASE"/>
    <property type="match status" value="1"/>
</dbReference>
<evidence type="ECO:0000313" key="3">
    <source>
        <dbReference type="Proteomes" id="UP001232163"/>
    </source>
</evidence>
<sequence length="229" mass="26298">MATYNGERHIAEQIMSIMQQLDSDDEIVVIDDQSSDETLKILKSFNDSRIKISVNVENLGVVKTFERSIQKSLGEIVILADQDDVWLPGRVDFIKNILSSSEECLMVTDAYIFNDKNIELETFFEYRRSKPGFFANLIKNSFIGCCIAFKSSLKSEILPFPIGIPMHDQWIGLIAELNGGTIFSARRYTAYRRHSENVTSMTHGNFHAMILKRINLSIELLNYLSRRRF</sequence>
<feature type="domain" description="Glycosyltransferase 2-like" evidence="1">
    <location>
        <begin position="1"/>
        <end position="146"/>
    </location>
</feature>
<dbReference type="Pfam" id="PF00535">
    <property type="entry name" value="Glycos_transf_2"/>
    <property type="match status" value="1"/>
</dbReference>
<dbReference type="Proteomes" id="UP001232163">
    <property type="component" value="Unassembled WGS sequence"/>
</dbReference>
<dbReference type="Gene3D" id="3.90.550.10">
    <property type="entry name" value="Spore Coat Polysaccharide Biosynthesis Protein SpsA, Chain A"/>
    <property type="match status" value="1"/>
</dbReference>
<keyword evidence="3" id="KW-1185">Reference proteome</keyword>
<proteinExistence type="predicted"/>
<dbReference type="InterPro" id="IPR029044">
    <property type="entry name" value="Nucleotide-diphossugar_trans"/>
</dbReference>
<evidence type="ECO:0000259" key="1">
    <source>
        <dbReference type="Pfam" id="PF00535"/>
    </source>
</evidence>
<dbReference type="InterPro" id="IPR001173">
    <property type="entry name" value="Glyco_trans_2-like"/>
</dbReference>